<dbReference type="PATRIC" id="fig|1165867.3.peg.3908"/>
<dbReference type="AlphaFoldDB" id="I0WPH1"/>
<evidence type="ECO:0000313" key="2">
    <source>
        <dbReference type="Proteomes" id="UP000006447"/>
    </source>
</evidence>
<dbReference type="Proteomes" id="UP000006447">
    <property type="component" value="Unassembled WGS sequence"/>
</dbReference>
<reference evidence="1 2" key="1">
    <citation type="journal article" date="2012" name="J. Bacteriol.">
        <title>Draft genome sequence of the nitrophenol-degrading actinomycete Rhodococcus imtechensis RKJ300.</title>
        <authorList>
            <person name="Vikram S."/>
            <person name="Kumar S."/>
            <person name="Subramanian S."/>
            <person name="Raghava G.P."/>
        </authorList>
    </citation>
    <scope>NUCLEOTIDE SEQUENCE [LARGE SCALE GENOMIC DNA]</scope>
    <source>
        <strain evidence="1 2">RKJ300</strain>
    </source>
</reference>
<name>I0WPH1_RHOOP</name>
<evidence type="ECO:0000313" key="1">
    <source>
        <dbReference type="EMBL" id="EID78287.1"/>
    </source>
</evidence>
<gene>
    <name evidence="1" type="ORF">W59_19258</name>
</gene>
<proteinExistence type="predicted"/>
<sequence length="98" mass="10701">MALLALDPDGLAAFAERHGLTAQTHEELARDPVVLAAVEEAVQAANAKLSRVEQIKRHSVLPNIWEPSGDELTPTMKLKRRPIDAKYAATNGELYSGR</sequence>
<dbReference type="RefSeq" id="WP_007298547.1">
    <property type="nucleotide sequence ID" value="NZ_AJJH01000102.1"/>
</dbReference>
<dbReference type="GO" id="GO:0016874">
    <property type="term" value="F:ligase activity"/>
    <property type="evidence" value="ECO:0007669"/>
    <property type="project" value="UniProtKB-KW"/>
</dbReference>
<keyword evidence="1" id="KW-0436">Ligase</keyword>
<dbReference type="EMBL" id="AJJH01000102">
    <property type="protein sequence ID" value="EID78287.1"/>
    <property type="molecule type" value="Genomic_DNA"/>
</dbReference>
<protein>
    <submittedName>
        <fullName evidence="1">Fatty-acid-CoA ligase</fullName>
    </submittedName>
</protein>
<organism evidence="1 2">
    <name type="scientific">Rhodococcus opacus RKJ300 = JCM 13270</name>
    <dbReference type="NCBI Taxonomy" id="1165867"/>
    <lineage>
        <taxon>Bacteria</taxon>
        <taxon>Bacillati</taxon>
        <taxon>Actinomycetota</taxon>
        <taxon>Actinomycetes</taxon>
        <taxon>Mycobacteriales</taxon>
        <taxon>Nocardiaceae</taxon>
        <taxon>Rhodococcus</taxon>
    </lineage>
</organism>
<comment type="caution">
    <text evidence="1">The sequence shown here is derived from an EMBL/GenBank/DDBJ whole genome shotgun (WGS) entry which is preliminary data.</text>
</comment>
<accession>I0WPH1</accession>